<proteinExistence type="predicted"/>
<protein>
    <submittedName>
        <fullName evidence="2">Uncharacterized protein</fullName>
    </submittedName>
</protein>
<evidence type="ECO:0000313" key="2">
    <source>
        <dbReference type="EMBL" id="KAL2497941.1"/>
    </source>
</evidence>
<dbReference type="Proteomes" id="UP001604336">
    <property type="component" value="Unassembled WGS sequence"/>
</dbReference>
<evidence type="ECO:0000256" key="1">
    <source>
        <dbReference type="SAM" id="MobiDB-lite"/>
    </source>
</evidence>
<gene>
    <name evidence="2" type="ORF">Adt_23491</name>
</gene>
<feature type="region of interest" description="Disordered" evidence="1">
    <location>
        <begin position="101"/>
        <end position="121"/>
    </location>
</feature>
<sequence>MADVMSPGGDDAGDPPHSHLTSSIRYASLERSTKNKANRGKAKYSSLQRSKNFSAMRYDEDKLVELRQTQQTRVASSDPSVDEHAIAKEVFRERRGHVRGVGRVPKSISPSLDLTAASKAP</sequence>
<reference evidence="3" key="1">
    <citation type="submission" date="2024-07" db="EMBL/GenBank/DDBJ databases">
        <title>Two chromosome-level genome assemblies of Korean endemic species Abeliophyllum distichum and Forsythia ovata (Oleaceae).</title>
        <authorList>
            <person name="Jang H."/>
        </authorList>
    </citation>
    <scope>NUCLEOTIDE SEQUENCE [LARGE SCALE GENOMIC DNA]</scope>
</reference>
<comment type="caution">
    <text evidence="2">The sequence shown here is derived from an EMBL/GenBank/DDBJ whole genome shotgun (WGS) entry which is preliminary data.</text>
</comment>
<dbReference type="EMBL" id="JBFOLK010000007">
    <property type="protein sequence ID" value="KAL2497941.1"/>
    <property type="molecule type" value="Genomic_DNA"/>
</dbReference>
<organism evidence="2 3">
    <name type="scientific">Abeliophyllum distichum</name>
    <dbReference type="NCBI Taxonomy" id="126358"/>
    <lineage>
        <taxon>Eukaryota</taxon>
        <taxon>Viridiplantae</taxon>
        <taxon>Streptophyta</taxon>
        <taxon>Embryophyta</taxon>
        <taxon>Tracheophyta</taxon>
        <taxon>Spermatophyta</taxon>
        <taxon>Magnoliopsida</taxon>
        <taxon>eudicotyledons</taxon>
        <taxon>Gunneridae</taxon>
        <taxon>Pentapetalae</taxon>
        <taxon>asterids</taxon>
        <taxon>lamiids</taxon>
        <taxon>Lamiales</taxon>
        <taxon>Oleaceae</taxon>
        <taxon>Forsythieae</taxon>
        <taxon>Abeliophyllum</taxon>
    </lineage>
</organism>
<evidence type="ECO:0000313" key="3">
    <source>
        <dbReference type="Proteomes" id="UP001604336"/>
    </source>
</evidence>
<feature type="region of interest" description="Disordered" evidence="1">
    <location>
        <begin position="1"/>
        <end position="48"/>
    </location>
</feature>
<keyword evidence="3" id="KW-1185">Reference proteome</keyword>
<dbReference type="AlphaFoldDB" id="A0ABD1SBU9"/>
<accession>A0ABD1SBU9</accession>
<name>A0ABD1SBU9_9LAMI</name>